<gene>
    <name evidence="2" type="ORF">C9I47_0165</name>
</gene>
<dbReference type="OrthoDB" id="9800438at2"/>
<sequence>MLTNVILGSNDLERSAAFYDGLLALLGARQVMRNDRSILWKGPDDGVGLAVCRPYDEQPARHGNGSMVGLKAHSIDDVARIHGTALRLGGRCEGPPGERRPGVHAAYFRDPDGNKFGVFHIVAAA</sequence>
<keyword evidence="3" id="KW-1185">Reference proteome</keyword>
<dbReference type="InterPro" id="IPR004360">
    <property type="entry name" value="Glyas_Fos-R_dOase_dom"/>
</dbReference>
<dbReference type="Gene3D" id="3.10.180.10">
    <property type="entry name" value="2,3-Dihydroxybiphenyl 1,2-Dioxygenase, domain 1"/>
    <property type="match status" value="1"/>
</dbReference>
<dbReference type="EMBL" id="CP029843">
    <property type="protein sequence ID" value="AWV05891.1"/>
    <property type="molecule type" value="Genomic_DNA"/>
</dbReference>
<dbReference type="PROSITE" id="PS51819">
    <property type="entry name" value="VOC"/>
    <property type="match status" value="1"/>
</dbReference>
<dbReference type="PANTHER" id="PTHR35006">
    <property type="entry name" value="GLYOXALASE FAMILY PROTEIN (AFU_ORTHOLOGUE AFUA_5G14830)"/>
    <property type="match status" value="1"/>
</dbReference>
<dbReference type="InterPro" id="IPR037523">
    <property type="entry name" value="VOC_core"/>
</dbReference>
<evidence type="ECO:0000313" key="3">
    <source>
        <dbReference type="Proteomes" id="UP000249447"/>
    </source>
</evidence>
<dbReference type="InterPro" id="IPR029068">
    <property type="entry name" value="Glyas_Bleomycin-R_OHBP_Dase"/>
</dbReference>
<reference evidence="2 3" key="1">
    <citation type="submission" date="2018-05" db="EMBL/GenBank/DDBJ databases">
        <title>The complete genome of Lysobacter maris HZ9B, a marine bacterium antagonistic against terrestrial plant pathogens.</title>
        <authorList>
            <person name="Zhang X.-Q."/>
        </authorList>
    </citation>
    <scope>NUCLEOTIDE SEQUENCE [LARGE SCALE GENOMIC DNA]</scope>
    <source>
        <strain evidence="2 3">HZ9B</strain>
    </source>
</reference>
<dbReference type="PANTHER" id="PTHR35006:SF1">
    <property type="entry name" value="BLL2941 PROTEIN"/>
    <property type="match status" value="1"/>
</dbReference>
<evidence type="ECO:0000259" key="1">
    <source>
        <dbReference type="PROSITE" id="PS51819"/>
    </source>
</evidence>
<proteinExistence type="predicted"/>
<dbReference type="Pfam" id="PF00903">
    <property type="entry name" value="Glyoxalase"/>
    <property type="match status" value="1"/>
</dbReference>
<dbReference type="CDD" id="cd07262">
    <property type="entry name" value="VOC_like"/>
    <property type="match status" value="1"/>
</dbReference>
<organism evidence="2 3">
    <name type="scientific">Marilutibacter maris</name>
    <dbReference type="NCBI Taxonomy" id="1605891"/>
    <lineage>
        <taxon>Bacteria</taxon>
        <taxon>Pseudomonadati</taxon>
        <taxon>Pseudomonadota</taxon>
        <taxon>Gammaproteobacteria</taxon>
        <taxon>Lysobacterales</taxon>
        <taxon>Lysobacteraceae</taxon>
        <taxon>Marilutibacter</taxon>
    </lineage>
</organism>
<accession>A0A2U9T0N0</accession>
<evidence type="ECO:0000313" key="2">
    <source>
        <dbReference type="EMBL" id="AWV05891.1"/>
    </source>
</evidence>
<dbReference type="RefSeq" id="WP_111265083.1">
    <property type="nucleotide sequence ID" value="NZ_CP029843.1"/>
</dbReference>
<protein>
    <submittedName>
        <fullName evidence="2">Glyoxalase</fullName>
    </submittedName>
</protein>
<name>A0A2U9T0N0_9GAMM</name>
<dbReference type="KEGG" id="lmb:C9I47_0165"/>
<dbReference type="SUPFAM" id="SSF54593">
    <property type="entry name" value="Glyoxalase/Bleomycin resistance protein/Dihydroxybiphenyl dioxygenase"/>
    <property type="match status" value="1"/>
</dbReference>
<feature type="domain" description="VOC" evidence="1">
    <location>
        <begin position="1"/>
        <end position="121"/>
    </location>
</feature>
<dbReference type="AlphaFoldDB" id="A0A2U9T0N0"/>
<dbReference type="Proteomes" id="UP000249447">
    <property type="component" value="Chromosome"/>
</dbReference>